<dbReference type="Gene3D" id="3.30.420.10">
    <property type="entry name" value="Ribonuclease H-like superfamily/Ribonuclease H"/>
    <property type="match status" value="1"/>
</dbReference>
<evidence type="ECO:0000256" key="10">
    <source>
        <dbReference type="HAMAP-Rule" id="MF_00042"/>
    </source>
</evidence>
<evidence type="ECO:0000256" key="11">
    <source>
        <dbReference type="SAM" id="MobiDB-lite"/>
    </source>
</evidence>
<proteinExistence type="inferred from homology"/>
<dbReference type="CDD" id="cd09278">
    <property type="entry name" value="RNase_HI_prokaryote_like"/>
    <property type="match status" value="1"/>
</dbReference>
<dbReference type="SUPFAM" id="SSF53098">
    <property type="entry name" value="Ribonuclease H-like"/>
    <property type="match status" value="1"/>
</dbReference>
<dbReference type="GO" id="GO:0005737">
    <property type="term" value="C:cytoplasm"/>
    <property type="evidence" value="ECO:0007669"/>
    <property type="project" value="UniProtKB-SubCell"/>
</dbReference>
<evidence type="ECO:0000256" key="4">
    <source>
        <dbReference type="ARBA" id="ARBA00012180"/>
    </source>
</evidence>
<gene>
    <name evidence="10" type="primary">rnhA</name>
    <name evidence="13" type="ORF">G0P99_12035</name>
</gene>
<dbReference type="InterPro" id="IPR050092">
    <property type="entry name" value="RNase_H"/>
</dbReference>
<dbReference type="RefSeq" id="WP_164130088.1">
    <property type="nucleotide sequence ID" value="NZ_JAAGOX010000019.1"/>
</dbReference>
<feature type="compositionally biased region" description="Polar residues" evidence="11">
    <location>
        <begin position="1"/>
        <end position="18"/>
    </location>
</feature>
<keyword evidence="6 10" id="KW-0479">Metal-binding</keyword>
<comment type="caution">
    <text evidence="13">The sequence shown here is derived from an EMBL/GenBank/DDBJ whole genome shotgun (WGS) entry which is preliminary data.</text>
</comment>
<feature type="binding site" evidence="10">
    <location>
        <position position="34"/>
    </location>
    <ligand>
        <name>Mg(2+)</name>
        <dbReference type="ChEBI" id="CHEBI:18420"/>
        <label>2</label>
    </ligand>
</feature>
<evidence type="ECO:0000256" key="9">
    <source>
        <dbReference type="ARBA" id="ARBA00022842"/>
    </source>
</evidence>
<dbReference type="InterPro" id="IPR036397">
    <property type="entry name" value="RNaseH_sf"/>
</dbReference>
<comment type="cofactor">
    <cofactor evidence="10">
        <name>Mg(2+)</name>
        <dbReference type="ChEBI" id="CHEBI:18420"/>
    </cofactor>
    <text evidence="10">Binds 1 Mg(2+) ion per subunit. May bind a second metal ion at a regulatory site, or after substrate binding.</text>
</comment>
<comment type="subunit">
    <text evidence="3 10">Monomer.</text>
</comment>
<dbReference type="PROSITE" id="PS50879">
    <property type="entry name" value="RNASE_H_1"/>
    <property type="match status" value="1"/>
</dbReference>
<feature type="binding site" evidence="10">
    <location>
        <position position="78"/>
    </location>
    <ligand>
        <name>Mg(2+)</name>
        <dbReference type="ChEBI" id="CHEBI:18420"/>
        <label>1</label>
    </ligand>
</feature>
<evidence type="ECO:0000256" key="8">
    <source>
        <dbReference type="ARBA" id="ARBA00022801"/>
    </source>
</evidence>
<evidence type="ECO:0000256" key="5">
    <source>
        <dbReference type="ARBA" id="ARBA00022722"/>
    </source>
</evidence>
<comment type="subcellular location">
    <subcellularLocation>
        <location evidence="10">Cytoplasm</location>
    </subcellularLocation>
</comment>
<name>A0A6B2NR44_9RHOB</name>
<dbReference type="PANTHER" id="PTHR10642">
    <property type="entry name" value="RIBONUCLEASE H1"/>
    <property type="match status" value="1"/>
</dbReference>
<comment type="similarity">
    <text evidence="2 10">Belongs to the RNase H family.</text>
</comment>
<dbReference type="InterPro" id="IPR012337">
    <property type="entry name" value="RNaseH-like_sf"/>
</dbReference>
<evidence type="ECO:0000256" key="3">
    <source>
        <dbReference type="ARBA" id="ARBA00011245"/>
    </source>
</evidence>
<comment type="function">
    <text evidence="10">Endonuclease that specifically degrades the RNA of RNA-DNA hybrids.</text>
</comment>
<evidence type="ECO:0000256" key="1">
    <source>
        <dbReference type="ARBA" id="ARBA00000077"/>
    </source>
</evidence>
<keyword evidence="9 10" id="KW-0460">Magnesium</keyword>
<dbReference type="PANTHER" id="PTHR10642:SF26">
    <property type="entry name" value="RIBONUCLEASE H1"/>
    <property type="match status" value="1"/>
</dbReference>
<sequence length="183" mass="20293">MNTTTLTSHDNQNVTSERGAQLDESQTRIEIFTDGSCIGNPGHGGWGSVTLRKTVAGEIIKSREAFGYDLSTTNNRMELTAVCATLEKLGKVTDEPITVFCDANLIPNSMNSWLAKWKANGWKRSGGKAVENRDLWERLENAAAGRSITWEWVRGHNGSEHNERADRLAYAAARRAEKKLATR</sequence>
<dbReference type="GO" id="GO:0004523">
    <property type="term" value="F:RNA-DNA hybrid ribonuclease activity"/>
    <property type="evidence" value="ECO:0007669"/>
    <property type="project" value="UniProtKB-UniRule"/>
</dbReference>
<keyword evidence="8 10" id="KW-0378">Hydrolase</keyword>
<dbReference type="InterPro" id="IPR022892">
    <property type="entry name" value="RNaseHI"/>
</dbReference>
<evidence type="ECO:0000256" key="6">
    <source>
        <dbReference type="ARBA" id="ARBA00022723"/>
    </source>
</evidence>
<dbReference type="EMBL" id="JAAGOX010000019">
    <property type="protein sequence ID" value="NDW45690.1"/>
    <property type="molecule type" value="Genomic_DNA"/>
</dbReference>
<dbReference type="AlphaFoldDB" id="A0A6B2NR44"/>
<feature type="region of interest" description="Disordered" evidence="11">
    <location>
        <begin position="1"/>
        <end position="23"/>
    </location>
</feature>
<keyword evidence="7 10" id="KW-0255">Endonuclease</keyword>
<evidence type="ECO:0000313" key="13">
    <source>
        <dbReference type="EMBL" id="NDW45690.1"/>
    </source>
</evidence>
<feature type="domain" description="RNase H type-1" evidence="12">
    <location>
        <begin position="25"/>
        <end position="174"/>
    </location>
</feature>
<dbReference type="InterPro" id="IPR002156">
    <property type="entry name" value="RNaseH_domain"/>
</dbReference>
<evidence type="ECO:0000259" key="12">
    <source>
        <dbReference type="PROSITE" id="PS50879"/>
    </source>
</evidence>
<dbReference type="GO" id="GO:0003676">
    <property type="term" value="F:nucleic acid binding"/>
    <property type="evidence" value="ECO:0007669"/>
    <property type="project" value="InterPro"/>
</dbReference>
<dbReference type="Pfam" id="PF00075">
    <property type="entry name" value="RNase_H"/>
    <property type="match status" value="1"/>
</dbReference>
<accession>A0A6B2NR44</accession>
<comment type="catalytic activity">
    <reaction evidence="1 10">
        <text>Endonucleolytic cleavage to 5'-phosphomonoester.</text>
        <dbReference type="EC" id="3.1.26.4"/>
    </reaction>
</comment>
<keyword evidence="10" id="KW-0963">Cytoplasm</keyword>
<feature type="binding site" evidence="10">
    <location>
        <position position="34"/>
    </location>
    <ligand>
        <name>Mg(2+)</name>
        <dbReference type="ChEBI" id="CHEBI:18420"/>
        <label>1</label>
    </ligand>
</feature>
<protein>
    <recommendedName>
        <fullName evidence="4 10">Ribonuclease H</fullName>
        <shortName evidence="10">RNase H</shortName>
        <ecNumber evidence="4 10">3.1.26.4</ecNumber>
    </recommendedName>
</protein>
<dbReference type="EC" id="3.1.26.4" evidence="4 10"/>
<dbReference type="GO" id="GO:0000287">
    <property type="term" value="F:magnesium ion binding"/>
    <property type="evidence" value="ECO:0007669"/>
    <property type="project" value="UniProtKB-UniRule"/>
</dbReference>
<evidence type="ECO:0000256" key="2">
    <source>
        <dbReference type="ARBA" id="ARBA00005300"/>
    </source>
</evidence>
<feature type="binding site" evidence="10">
    <location>
        <position position="166"/>
    </location>
    <ligand>
        <name>Mg(2+)</name>
        <dbReference type="ChEBI" id="CHEBI:18420"/>
        <label>2</label>
    </ligand>
</feature>
<dbReference type="HAMAP" id="MF_00042">
    <property type="entry name" value="RNase_H"/>
    <property type="match status" value="1"/>
</dbReference>
<organism evidence="13">
    <name type="scientific">Ruegeria sp. PrR005</name>
    <dbReference type="NCBI Taxonomy" id="2706882"/>
    <lineage>
        <taxon>Bacteria</taxon>
        <taxon>Pseudomonadati</taxon>
        <taxon>Pseudomonadota</taxon>
        <taxon>Alphaproteobacteria</taxon>
        <taxon>Rhodobacterales</taxon>
        <taxon>Roseobacteraceae</taxon>
        <taxon>Ruegeria</taxon>
    </lineage>
</organism>
<feature type="binding site" evidence="10">
    <location>
        <position position="102"/>
    </location>
    <ligand>
        <name>Mg(2+)</name>
        <dbReference type="ChEBI" id="CHEBI:18420"/>
        <label>1</label>
    </ligand>
</feature>
<dbReference type="GO" id="GO:0043137">
    <property type="term" value="P:DNA replication, removal of RNA primer"/>
    <property type="evidence" value="ECO:0007669"/>
    <property type="project" value="TreeGrafter"/>
</dbReference>
<reference evidence="13" key="1">
    <citation type="submission" date="2020-02" db="EMBL/GenBank/DDBJ databases">
        <title>Delineation of the pyrene-degrading pathway in Roseobacter clade bacteria by genomic analysis.</title>
        <authorList>
            <person name="Zhou H."/>
            <person name="Wang H."/>
        </authorList>
    </citation>
    <scope>NUCLEOTIDE SEQUENCE</scope>
    <source>
        <strain evidence="13">PrR005</strain>
    </source>
</reference>
<evidence type="ECO:0000256" key="7">
    <source>
        <dbReference type="ARBA" id="ARBA00022759"/>
    </source>
</evidence>
<keyword evidence="5 10" id="KW-0540">Nuclease</keyword>